<dbReference type="Proteomes" id="UP000544331">
    <property type="component" value="Unassembled WGS sequence"/>
</dbReference>
<evidence type="ECO:0000313" key="3">
    <source>
        <dbReference type="Proteomes" id="UP000544331"/>
    </source>
</evidence>
<feature type="compositionally biased region" description="Low complexity" evidence="1">
    <location>
        <begin position="75"/>
        <end position="88"/>
    </location>
</feature>
<sequence length="164" mass="17681">MITKNLLKTLVYAENTFILRSSDNALSSGNTLHIIWHQSSQNLPIIMPDQPKKGTGSKGEATRPVNGKSSGSGGNSSTQATSSAGGNAQATSGQPEPFTIGRYNSQTPDHEPPILIKMPGRKSRTCPKELSDKMDKDMQELEDKNQPDNKDESKGNGKGKNVEK</sequence>
<name>A0A8H5Z1C0_9HYPO</name>
<feature type="compositionally biased region" description="Basic and acidic residues" evidence="1">
    <location>
        <begin position="126"/>
        <end position="164"/>
    </location>
</feature>
<reference evidence="2 3" key="1">
    <citation type="submission" date="2020-05" db="EMBL/GenBank/DDBJ databases">
        <title>Identification and distribution of gene clusters putatively required for synthesis of sphingolipid metabolism inhibitors in phylogenetically diverse species of the filamentous fungus Fusarium.</title>
        <authorList>
            <person name="Kim H.-S."/>
            <person name="Busman M."/>
            <person name="Brown D.W."/>
            <person name="Divon H."/>
            <person name="Uhlig S."/>
            <person name="Proctor R.H."/>
        </authorList>
    </citation>
    <scope>NUCLEOTIDE SEQUENCE [LARGE SCALE GENOMIC DNA]</scope>
    <source>
        <strain evidence="2 3">NRRL 66235</strain>
    </source>
</reference>
<organism evidence="2 3">
    <name type="scientific">Fusarium mundagurra</name>
    <dbReference type="NCBI Taxonomy" id="1567541"/>
    <lineage>
        <taxon>Eukaryota</taxon>
        <taxon>Fungi</taxon>
        <taxon>Dikarya</taxon>
        <taxon>Ascomycota</taxon>
        <taxon>Pezizomycotina</taxon>
        <taxon>Sordariomycetes</taxon>
        <taxon>Hypocreomycetidae</taxon>
        <taxon>Hypocreales</taxon>
        <taxon>Nectriaceae</taxon>
        <taxon>Fusarium</taxon>
        <taxon>Fusarium fujikuroi species complex</taxon>
    </lineage>
</organism>
<evidence type="ECO:0000313" key="2">
    <source>
        <dbReference type="EMBL" id="KAF5722798.1"/>
    </source>
</evidence>
<evidence type="ECO:0000256" key="1">
    <source>
        <dbReference type="SAM" id="MobiDB-lite"/>
    </source>
</evidence>
<dbReference type="OrthoDB" id="5104927at2759"/>
<protein>
    <submittedName>
        <fullName evidence="2">Uncharacterized protein</fullName>
    </submittedName>
</protein>
<accession>A0A8H5Z1C0</accession>
<feature type="region of interest" description="Disordered" evidence="1">
    <location>
        <begin position="45"/>
        <end position="164"/>
    </location>
</feature>
<comment type="caution">
    <text evidence="2">The sequence shown here is derived from an EMBL/GenBank/DDBJ whole genome shotgun (WGS) entry which is preliminary data.</text>
</comment>
<dbReference type="EMBL" id="JAAOAN010000081">
    <property type="protein sequence ID" value="KAF5722798.1"/>
    <property type="molecule type" value="Genomic_DNA"/>
</dbReference>
<keyword evidence="3" id="KW-1185">Reference proteome</keyword>
<proteinExistence type="predicted"/>
<dbReference type="AlphaFoldDB" id="A0A8H5Z1C0"/>
<gene>
    <name evidence="2" type="ORF">FMUND_2447</name>
</gene>